<feature type="region of interest" description="Disordered" evidence="1">
    <location>
        <begin position="187"/>
        <end position="313"/>
    </location>
</feature>
<sequence>MIQNSKNDKSDKSVSRIRSSCNINRSEERSMTQGQSKERSRMRGSNKERRRMRGRSKERSRTRRHSKKRSRTRERSEERSRMRGHSKERNKTSGRSKERSRMRKRSKERRRTRGRSKERSKTRGHSKERSKTQGHSKERSKTQGRSKDRSRMRRHSKERSRTEDPFRLVLSPELRQEYEIECLKHYDESKQSSKILESDTECHVIASSSSSIKSSNKPAMIISSDDGSGEEEFQPKKNNKKKFKISKNSDDEDDKEELQPKKNSKKKSKIFRNSDNRNNNEELQLKKDGKKKSKPKSKNSDDENDEEELQPKKDDALRKVTYYHLVDLPKDIKENLRRKVKWNTKRIPLNSQLNINITFKLQKDLVTKMIIPVLFKVLDTKAYPISENMLYEIIHQRHRHQREDLLNKNKAEYEQTKEIRRKHANSRRSELKKSEINPIVMENVYYSPKESEVDPNGDSNETCIIIQDIEWRSDCVNKRRQKRVFDNSRYASDEDTAPLNAPHLDTTDQYYRFRKKSRSTEEAEDAE</sequence>
<feature type="compositionally biased region" description="Basic and acidic residues" evidence="1">
    <location>
        <begin position="25"/>
        <end position="47"/>
    </location>
</feature>
<feature type="region of interest" description="Disordered" evidence="1">
    <location>
        <begin position="1"/>
        <end position="171"/>
    </location>
</feature>
<feature type="region of interest" description="Disordered" evidence="1">
    <location>
        <begin position="490"/>
        <end position="527"/>
    </location>
</feature>
<accession>A0A8H3QWQ7</accession>
<feature type="compositionally biased region" description="Basic residues" evidence="1">
    <location>
        <begin position="100"/>
        <end position="114"/>
    </location>
</feature>
<feature type="compositionally biased region" description="Basic residues" evidence="1">
    <location>
        <begin position="288"/>
        <end position="297"/>
    </location>
</feature>
<dbReference type="OrthoDB" id="2429904at2759"/>
<comment type="caution">
    <text evidence="2">The sequence shown here is derived from an EMBL/GenBank/DDBJ whole genome shotgun (WGS) entry which is preliminary data.</text>
</comment>
<dbReference type="Proteomes" id="UP000615446">
    <property type="component" value="Unassembled WGS sequence"/>
</dbReference>
<feature type="compositionally biased region" description="Basic and acidic residues" evidence="1">
    <location>
        <begin position="115"/>
        <end position="149"/>
    </location>
</feature>
<name>A0A8H3QWQ7_9GLOM</name>
<dbReference type="AlphaFoldDB" id="A0A8H3QWQ7"/>
<organism evidence="2 3">
    <name type="scientific">Rhizophagus clarus</name>
    <dbReference type="NCBI Taxonomy" id="94130"/>
    <lineage>
        <taxon>Eukaryota</taxon>
        <taxon>Fungi</taxon>
        <taxon>Fungi incertae sedis</taxon>
        <taxon>Mucoromycota</taxon>
        <taxon>Glomeromycotina</taxon>
        <taxon>Glomeromycetes</taxon>
        <taxon>Glomerales</taxon>
        <taxon>Glomeraceae</taxon>
        <taxon>Rhizophagus</taxon>
    </lineage>
</organism>
<proteinExistence type="predicted"/>
<feature type="compositionally biased region" description="Basic and acidic residues" evidence="1">
    <location>
        <begin position="187"/>
        <end position="202"/>
    </location>
</feature>
<gene>
    <name evidence="2" type="ORF">RCL2_002102400</name>
</gene>
<evidence type="ECO:0000256" key="1">
    <source>
        <dbReference type="SAM" id="MobiDB-lite"/>
    </source>
</evidence>
<reference evidence="2" key="1">
    <citation type="submission" date="2019-10" db="EMBL/GenBank/DDBJ databases">
        <title>Conservation and host-specific expression of non-tandemly repeated heterogenous ribosome RNA gene in arbuscular mycorrhizal fungi.</title>
        <authorList>
            <person name="Maeda T."/>
            <person name="Kobayashi Y."/>
            <person name="Nakagawa T."/>
            <person name="Ezawa T."/>
            <person name="Yamaguchi K."/>
            <person name="Bino T."/>
            <person name="Nishimoto Y."/>
            <person name="Shigenobu S."/>
            <person name="Kawaguchi M."/>
        </authorList>
    </citation>
    <scope>NUCLEOTIDE SEQUENCE</scope>
    <source>
        <strain evidence="2">HR1</strain>
    </source>
</reference>
<feature type="compositionally biased region" description="Basic residues" evidence="1">
    <location>
        <begin position="48"/>
        <end position="72"/>
    </location>
</feature>
<feature type="compositionally biased region" description="Basic and acidic residues" evidence="1">
    <location>
        <begin position="1"/>
        <end position="14"/>
    </location>
</feature>
<dbReference type="EMBL" id="BLAL01000234">
    <property type="protein sequence ID" value="GES94282.1"/>
    <property type="molecule type" value="Genomic_DNA"/>
</dbReference>
<feature type="compositionally biased region" description="Basic and acidic residues" evidence="1">
    <location>
        <begin position="272"/>
        <end position="287"/>
    </location>
</feature>
<evidence type="ECO:0000313" key="3">
    <source>
        <dbReference type="Proteomes" id="UP000615446"/>
    </source>
</evidence>
<evidence type="ECO:0000313" key="2">
    <source>
        <dbReference type="EMBL" id="GES94282.1"/>
    </source>
</evidence>
<feature type="compositionally biased region" description="Basic and acidic residues" evidence="1">
    <location>
        <begin position="73"/>
        <end position="99"/>
    </location>
</feature>
<protein>
    <submittedName>
        <fullName evidence="2">Zinc finger protein 318 isoform X1</fullName>
    </submittedName>
</protein>